<name>A0A0L7QP36_9HYME</name>
<reference evidence="2 3" key="1">
    <citation type="submission" date="2015-07" db="EMBL/GenBank/DDBJ databases">
        <title>The genome of Habropoda laboriosa.</title>
        <authorList>
            <person name="Pan H."/>
            <person name="Kapheim K."/>
        </authorList>
    </citation>
    <scope>NUCLEOTIDE SEQUENCE [LARGE SCALE GENOMIC DNA]</scope>
    <source>
        <strain evidence="2">0110345459</strain>
    </source>
</reference>
<accession>A0A0L7QP36</accession>
<evidence type="ECO:0000313" key="2">
    <source>
        <dbReference type="EMBL" id="KOC60388.1"/>
    </source>
</evidence>
<evidence type="ECO:0000313" key="3">
    <source>
        <dbReference type="Proteomes" id="UP000053825"/>
    </source>
</evidence>
<dbReference type="EMBL" id="KQ414832">
    <property type="protein sequence ID" value="KOC60388.1"/>
    <property type="molecule type" value="Genomic_DNA"/>
</dbReference>
<organism evidence="2 3">
    <name type="scientific">Habropoda laboriosa</name>
    <dbReference type="NCBI Taxonomy" id="597456"/>
    <lineage>
        <taxon>Eukaryota</taxon>
        <taxon>Metazoa</taxon>
        <taxon>Ecdysozoa</taxon>
        <taxon>Arthropoda</taxon>
        <taxon>Hexapoda</taxon>
        <taxon>Insecta</taxon>
        <taxon>Pterygota</taxon>
        <taxon>Neoptera</taxon>
        <taxon>Endopterygota</taxon>
        <taxon>Hymenoptera</taxon>
        <taxon>Apocrita</taxon>
        <taxon>Aculeata</taxon>
        <taxon>Apoidea</taxon>
        <taxon>Anthophila</taxon>
        <taxon>Apidae</taxon>
        <taxon>Habropoda</taxon>
    </lineage>
</organism>
<gene>
    <name evidence="2" type="ORF">WH47_08727</name>
</gene>
<proteinExistence type="predicted"/>
<protein>
    <submittedName>
        <fullName evidence="2">Uncharacterized protein</fullName>
    </submittedName>
</protein>
<dbReference type="AlphaFoldDB" id="A0A0L7QP36"/>
<dbReference type="Proteomes" id="UP000053825">
    <property type="component" value="Unassembled WGS sequence"/>
</dbReference>
<sequence>MIINNNVIYKPKLECDKNQENWNSELLYDINKKIEDAESELFECHKECESTELEIYDVNQLKDKGKFVLKNIEGRYNNVNDELKEIHFNYEKCLEKVHSNKENVQQNINFLTMQRRYLRKELEELKKIADKNKEKLMEVQKMITIQEVSYVKFILFEHNPLSIYKTSFLEKKYGRGAKIEKNGGKNAYNARFRRQGKQNPK</sequence>
<keyword evidence="3" id="KW-1185">Reference proteome</keyword>
<evidence type="ECO:0000256" key="1">
    <source>
        <dbReference type="SAM" id="Coils"/>
    </source>
</evidence>
<keyword evidence="1" id="KW-0175">Coiled coil</keyword>
<feature type="coiled-coil region" evidence="1">
    <location>
        <begin position="94"/>
        <end position="142"/>
    </location>
</feature>